<reference evidence="5 6" key="1">
    <citation type="journal article" date="2015" name="Genome Announc.">
        <title>Expanding the biotechnology potential of lactobacilli through comparative genomics of 213 strains and associated genera.</title>
        <authorList>
            <person name="Sun Z."/>
            <person name="Harris H.M."/>
            <person name="McCann A."/>
            <person name="Guo C."/>
            <person name="Argimon S."/>
            <person name="Zhang W."/>
            <person name="Yang X."/>
            <person name="Jeffery I.B."/>
            <person name="Cooney J.C."/>
            <person name="Kagawa T.F."/>
            <person name="Liu W."/>
            <person name="Song Y."/>
            <person name="Salvetti E."/>
            <person name="Wrobel A."/>
            <person name="Rasinkangas P."/>
            <person name="Parkhill J."/>
            <person name="Rea M.C."/>
            <person name="O'Sullivan O."/>
            <person name="Ritari J."/>
            <person name="Douillard F.P."/>
            <person name="Paul Ross R."/>
            <person name="Yang R."/>
            <person name="Briner A.E."/>
            <person name="Felis G.E."/>
            <person name="de Vos W.M."/>
            <person name="Barrangou R."/>
            <person name="Klaenhammer T.R."/>
            <person name="Caufield P.W."/>
            <person name="Cui Y."/>
            <person name="Zhang H."/>
            <person name="O'Toole P.W."/>
        </authorList>
    </citation>
    <scope>NUCLEOTIDE SEQUENCE [LARGE SCALE GENOMIC DNA]</scope>
    <source>
        <strain evidence="5 6">DSM 15354</strain>
    </source>
</reference>
<dbReference type="GO" id="GO:0009117">
    <property type="term" value="P:nucleotide metabolic process"/>
    <property type="evidence" value="ECO:0007669"/>
    <property type="project" value="TreeGrafter"/>
</dbReference>
<gene>
    <name evidence="5" type="ORF">FC23_GL000445</name>
</gene>
<name>A0A0R1S6M5_9LACO</name>
<evidence type="ECO:0000256" key="3">
    <source>
        <dbReference type="PROSITE-ProRule" id="PRU00464"/>
    </source>
</evidence>
<dbReference type="STRING" id="1122152.GCA_000425905_01276"/>
<keyword evidence="6" id="KW-1185">Reference proteome</keyword>
<evidence type="ECO:0000259" key="4">
    <source>
        <dbReference type="PROSITE" id="PS51084"/>
    </source>
</evidence>
<dbReference type="PRINTS" id="PR00332">
    <property type="entry name" value="HISTRIAD"/>
</dbReference>
<comment type="caution">
    <text evidence="5">The sequence shown here is derived from an EMBL/GenBank/DDBJ whole genome shotgun (WGS) entry which is preliminary data.</text>
</comment>
<dbReference type="PANTHER" id="PTHR46648">
    <property type="entry name" value="HIT FAMILY PROTEIN 1"/>
    <property type="match status" value="1"/>
</dbReference>
<dbReference type="Pfam" id="PF01230">
    <property type="entry name" value="HIT"/>
    <property type="match status" value="1"/>
</dbReference>
<dbReference type="RefSeq" id="WP_027825224.1">
    <property type="nucleotide sequence ID" value="NZ_AUEI01000011.1"/>
</dbReference>
<dbReference type="OrthoDB" id="9784774at2"/>
<protein>
    <submittedName>
        <fullName evidence="5">Histidine triad HIT family protein</fullName>
    </submittedName>
</protein>
<dbReference type="Gene3D" id="3.30.428.10">
    <property type="entry name" value="HIT-like"/>
    <property type="match status" value="1"/>
</dbReference>
<dbReference type="EMBL" id="AZFB01000016">
    <property type="protein sequence ID" value="KRL61896.1"/>
    <property type="molecule type" value="Genomic_DNA"/>
</dbReference>
<dbReference type="AlphaFoldDB" id="A0A0R1S6M5"/>
<dbReference type="PATRIC" id="fig|1122152.4.peg.452"/>
<dbReference type="InterPro" id="IPR039384">
    <property type="entry name" value="HINT"/>
</dbReference>
<feature type="active site" description="Tele-AMP-histidine intermediate" evidence="1">
    <location>
        <position position="104"/>
    </location>
</feature>
<dbReference type="GO" id="GO:0003824">
    <property type="term" value="F:catalytic activity"/>
    <property type="evidence" value="ECO:0007669"/>
    <property type="project" value="InterPro"/>
</dbReference>
<organism evidence="5 6">
    <name type="scientific">Lactobacillus psittaci DSM 15354</name>
    <dbReference type="NCBI Taxonomy" id="1122152"/>
    <lineage>
        <taxon>Bacteria</taxon>
        <taxon>Bacillati</taxon>
        <taxon>Bacillota</taxon>
        <taxon>Bacilli</taxon>
        <taxon>Lactobacillales</taxon>
        <taxon>Lactobacillaceae</taxon>
        <taxon>Lactobacillus</taxon>
    </lineage>
</organism>
<dbReference type="PANTHER" id="PTHR46648:SF1">
    <property type="entry name" value="ADENOSINE 5'-MONOPHOSPHORAMIDASE HNT1"/>
    <property type="match status" value="1"/>
</dbReference>
<sequence>MNQLDDNCLFCKIIKGEVPSYKVFENDDVYAFLDISQVNPGHTLMVPKKHIINFFDYSQEDAAKYLQYIPVIAKAIKKADPRITGMNVGVNNGASADQIVMHSHVHLIPRFENDGFKIATRNNADDYTPEKYEAIASAIRKQF</sequence>
<evidence type="ECO:0000256" key="2">
    <source>
        <dbReference type="PIRSR" id="PIRSR601310-3"/>
    </source>
</evidence>
<evidence type="ECO:0000313" key="6">
    <source>
        <dbReference type="Proteomes" id="UP000051931"/>
    </source>
</evidence>
<dbReference type="InterPro" id="IPR036265">
    <property type="entry name" value="HIT-like_sf"/>
</dbReference>
<proteinExistence type="predicted"/>
<feature type="short sequence motif" description="Histidine triad motif" evidence="2 3">
    <location>
        <begin position="102"/>
        <end position="106"/>
    </location>
</feature>
<dbReference type="InterPro" id="IPR019808">
    <property type="entry name" value="Histidine_triad_CS"/>
</dbReference>
<dbReference type="PROSITE" id="PS00892">
    <property type="entry name" value="HIT_1"/>
    <property type="match status" value="1"/>
</dbReference>
<dbReference type="InterPro" id="IPR011146">
    <property type="entry name" value="HIT-like"/>
</dbReference>
<dbReference type="CDD" id="cd01277">
    <property type="entry name" value="HINT_subgroup"/>
    <property type="match status" value="1"/>
</dbReference>
<evidence type="ECO:0000313" key="5">
    <source>
        <dbReference type="EMBL" id="KRL61896.1"/>
    </source>
</evidence>
<dbReference type="SUPFAM" id="SSF54197">
    <property type="entry name" value="HIT-like"/>
    <property type="match status" value="1"/>
</dbReference>
<dbReference type="eggNOG" id="COG0537">
    <property type="taxonomic scope" value="Bacteria"/>
</dbReference>
<dbReference type="Proteomes" id="UP000051931">
    <property type="component" value="Unassembled WGS sequence"/>
</dbReference>
<feature type="domain" description="HIT" evidence="4">
    <location>
        <begin position="9"/>
        <end position="117"/>
    </location>
</feature>
<accession>A0A0R1S6M5</accession>
<dbReference type="PROSITE" id="PS51084">
    <property type="entry name" value="HIT_2"/>
    <property type="match status" value="1"/>
</dbReference>
<dbReference type="InterPro" id="IPR001310">
    <property type="entry name" value="Histidine_triad_HIT"/>
</dbReference>
<evidence type="ECO:0000256" key="1">
    <source>
        <dbReference type="PIRSR" id="PIRSR601310-1"/>
    </source>
</evidence>